<keyword evidence="3" id="KW-1185">Reference proteome</keyword>
<gene>
    <name evidence="2" type="ORF">FHU36_003900</name>
</gene>
<sequence length="364" mass="38027">MTANTLQERVQRAVDELVASGRELGVQVAAYLHGELVVDACAGVADPGTGRPVTPDTPFFSFSSGKGMTATAVHVLAERGELDYDLRIADVWPEYARHGKGGTTLRHALTHSAGVPVLPAGITAEDFTDWQRMCAVVAGSEPLWEPGTAHGYHAWTYGWLVGETVRRATGRTLAQVLAEDVAEPLKVPGELFFGVPDDQQPRLAVLRDGNWSAVLEHISSAVPRLDLVAPPGVRPDAVLGSRPDVLRADVPAVGTMTARAAARMYAALIGEVDGVRLVSPERLAEMTAVAVQGPDWVFGADAPRTLGYALEAGGAMFGASGSGGSLAGAAPALGLSVAATKNLLTAGDDDPMEDLRALILEAVS</sequence>
<dbReference type="SUPFAM" id="SSF56601">
    <property type="entry name" value="beta-lactamase/transpeptidase-like"/>
    <property type="match status" value="1"/>
</dbReference>
<dbReference type="Gene3D" id="3.40.710.10">
    <property type="entry name" value="DD-peptidase/beta-lactamase superfamily"/>
    <property type="match status" value="1"/>
</dbReference>
<organism evidence="2 3">
    <name type="scientific">Nonomuraea muscovyensis</name>
    <dbReference type="NCBI Taxonomy" id="1124761"/>
    <lineage>
        <taxon>Bacteria</taxon>
        <taxon>Bacillati</taxon>
        <taxon>Actinomycetota</taxon>
        <taxon>Actinomycetes</taxon>
        <taxon>Streptosporangiales</taxon>
        <taxon>Streptosporangiaceae</taxon>
        <taxon>Nonomuraea</taxon>
    </lineage>
</organism>
<dbReference type="AlphaFoldDB" id="A0A7X0C4L4"/>
<comment type="caution">
    <text evidence="2">The sequence shown here is derived from an EMBL/GenBank/DDBJ whole genome shotgun (WGS) entry which is preliminary data.</text>
</comment>
<name>A0A7X0C4L4_9ACTN</name>
<evidence type="ECO:0000313" key="3">
    <source>
        <dbReference type="Proteomes" id="UP000583800"/>
    </source>
</evidence>
<dbReference type="Proteomes" id="UP000583800">
    <property type="component" value="Unassembled WGS sequence"/>
</dbReference>
<dbReference type="InterPro" id="IPR052907">
    <property type="entry name" value="Beta-lactamase/esterase"/>
</dbReference>
<protein>
    <submittedName>
        <fullName evidence="2">CubicO group peptidase (Beta-lactamase class C family)</fullName>
    </submittedName>
</protein>
<dbReference type="InterPro" id="IPR001466">
    <property type="entry name" value="Beta-lactam-related"/>
</dbReference>
<feature type="domain" description="Beta-lactamase-related" evidence="1">
    <location>
        <begin position="10"/>
        <end position="358"/>
    </location>
</feature>
<dbReference type="InterPro" id="IPR012338">
    <property type="entry name" value="Beta-lactam/transpept-like"/>
</dbReference>
<dbReference type="PANTHER" id="PTHR43319">
    <property type="entry name" value="BETA-LACTAMASE-RELATED"/>
    <property type="match status" value="1"/>
</dbReference>
<dbReference type="RefSeq" id="WP_185085313.1">
    <property type="nucleotide sequence ID" value="NZ_JACHJB010000002.1"/>
</dbReference>
<dbReference type="PANTHER" id="PTHR43319:SF3">
    <property type="entry name" value="BETA-LACTAMASE-RELATED DOMAIN-CONTAINING PROTEIN"/>
    <property type="match status" value="1"/>
</dbReference>
<evidence type="ECO:0000259" key="1">
    <source>
        <dbReference type="Pfam" id="PF00144"/>
    </source>
</evidence>
<evidence type="ECO:0000313" key="2">
    <source>
        <dbReference type="EMBL" id="MBB6347355.1"/>
    </source>
</evidence>
<dbReference type="EMBL" id="JACHJB010000002">
    <property type="protein sequence ID" value="MBB6347355.1"/>
    <property type="molecule type" value="Genomic_DNA"/>
</dbReference>
<dbReference type="Pfam" id="PF00144">
    <property type="entry name" value="Beta-lactamase"/>
    <property type="match status" value="1"/>
</dbReference>
<accession>A0A7X0C4L4</accession>
<reference evidence="2 3" key="1">
    <citation type="submission" date="2020-08" db="EMBL/GenBank/DDBJ databases">
        <title>Sequencing the genomes of 1000 actinobacteria strains.</title>
        <authorList>
            <person name="Klenk H.-P."/>
        </authorList>
    </citation>
    <scope>NUCLEOTIDE SEQUENCE [LARGE SCALE GENOMIC DNA]</scope>
    <source>
        <strain evidence="2 3">DSM 45913</strain>
    </source>
</reference>
<proteinExistence type="predicted"/>